<evidence type="ECO:0000313" key="1">
    <source>
        <dbReference type="EMBL" id="MFB6491534.1"/>
    </source>
</evidence>
<keyword evidence="1" id="KW-0456">Lyase</keyword>
<name>A0ACC6V398_9CREN</name>
<proteinExistence type="predicted"/>
<dbReference type="EMBL" id="JZWT02000046">
    <property type="protein sequence ID" value="MFB6491534.1"/>
    <property type="molecule type" value="Genomic_DNA"/>
</dbReference>
<dbReference type="EC" id="4.1.99.22" evidence="1"/>
<accession>A0ACC6V398</accession>
<evidence type="ECO:0000313" key="2">
    <source>
        <dbReference type="Proteomes" id="UP000033636"/>
    </source>
</evidence>
<gene>
    <name evidence="1" type="primary">moaA</name>
    <name evidence="1" type="ORF">TU35_009965</name>
</gene>
<comment type="caution">
    <text evidence="1">The sequence shown here is derived from an EMBL/GenBank/DDBJ whole genome shotgun (WGS) entry which is preliminary data.</text>
</comment>
<protein>
    <submittedName>
        <fullName evidence="1">GTP 3',8-cyclase MoaA</fullName>
        <ecNumber evidence="1">4.1.99.22</ecNumber>
    </submittedName>
</protein>
<reference evidence="1" key="1">
    <citation type="submission" date="2024-07" db="EMBL/GenBank/DDBJ databases">
        <title>Metagenome and Metagenome-Assembled Genomes of Archaea from a hot spring from the geothermal field of Los Azufres, Mexico.</title>
        <authorList>
            <person name="Marin-Paredes R."/>
            <person name="Martinez-Romero E."/>
            <person name="Servin-Garciduenas L.E."/>
        </authorList>
    </citation>
    <scope>NUCLEOTIDE SEQUENCE</scope>
</reference>
<sequence>MLFDKFGRPLLKLRIAVNDVCNYSCIFCHFEGQLRGVGRGLTPEDYSFVVDVFRELGVRDFKLTGGEPLLRSDIVDIVRLMRRDDVEISMTTNGYRLAELAARLASAGLKRINVSIHSLKPDLYSKVTGAPKEWLDRVIAGVKSAVEYGIRAKLNAVVLRGINTDEESVKSLLKFASSLGANIQFIELMPMGDGAKSFGEYYEPAETVVEILEGLGAKPLYTRKDLHNRPIFSVGGVSVEVVKNWNNPYFCAGCTTLRLTSDGKLKPCLYKEPLADLYGFIKRRDRDGLVDAVRRVVAMREPMFKDHSSS</sequence>
<organism evidence="1 2">
    <name type="scientific">Thermoproteus sp. AZ2</name>
    <dbReference type="NCBI Taxonomy" id="1609232"/>
    <lineage>
        <taxon>Archaea</taxon>
        <taxon>Thermoproteota</taxon>
        <taxon>Thermoprotei</taxon>
        <taxon>Thermoproteales</taxon>
        <taxon>Thermoproteaceae</taxon>
        <taxon>Thermoproteus</taxon>
    </lineage>
</organism>
<dbReference type="Proteomes" id="UP000033636">
    <property type="component" value="Unassembled WGS sequence"/>
</dbReference>